<dbReference type="Pfam" id="PF07690">
    <property type="entry name" value="MFS_1"/>
    <property type="match status" value="1"/>
</dbReference>
<gene>
    <name evidence="9" type="ORF">BST10_17935</name>
</gene>
<dbReference type="InterPro" id="IPR011701">
    <property type="entry name" value="MFS"/>
</dbReference>
<accession>A0ABX3RLG4</accession>
<evidence type="ECO:0000256" key="5">
    <source>
        <dbReference type="ARBA" id="ARBA00022989"/>
    </source>
</evidence>
<dbReference type="PANTHER" id="PTHR42718:SF46">
    <property type="entry name" value="BLR6921 PROTEIN"/>
    <property type="match status" value="1"/>
</dbReference>
<keyword evidence="6 7" id="KW-0472">Membrane</keyword>
<feature type="transmembrane region" description="Helical" evidence="7">
    <location>
        <begin position="46"/>
        <end position="69"/>
    </location>
</feature>
<evidence type="ECO:0000256" key="3">
    <source>
        <dbReference type="ARBA" id="ARBA00022475"/>
    </source>
</evidence>
<evidence type="ECO:0000259" key="8">
    <source>
        <dbReference type="PROSITE" id="PS50850"/>
    </source>
</evidence>
<dbReference type="CDD" id="cd06174">
    <property type="entry name" value="MFS"/>
    <property type="match status" value="1"/>
</dbReference>
<dbReference type="PROSITE" id="PS50850">
    <property type="entry name" value="MFS"/>
    <property type="match status" value="1"/>
</dbReference>
<dbReference type="InterPro" id="IPR036259">
    <property type="entry name" value="MFS_trans_sf"/>
</dbReference>
<dbReference type="Gene3D" id="1.20.1250.20">
    <property type="entry name" value="MFS general substrate transporter like domains"/>
    <property type="match status" value="2"/>
</dbReference>
<organism evidence="9 10">
    <name type="scientific">Mycolicibacter algericus DSM 45454</name>
    <dbReference type="NCBI Taxonomy" id="723879"/>
    <lineage>
        <taxon>Bacteria</taxon>
        <taxon>Bacillati</taxon>
        <taxon>Actinomycetota</taxon>
        <taxon>Actinomycetes</taxon>
        <taxon>Mycobacteriales</taxon>
        <taxon>Mycobacteriaceae</taxon>
        <taxon>Mycolicibacter</taxon>
    </lineage>
</organism>
<evidence type="ECO:0000256" key="1">
    <source>
        <dbReference type="ARBA" id="ARBA00004651"/>
    </source>
</evidence>
<dbReference type="Proteomes" id="UP000192693">
    <property type="component" value="Unassembled WGS sequence"/>
</dbReference>
<feature type="domain" description="Major facilitator superfamily (MFS) profile" evidence="8">
    <location>
        <begin position="11"/>
        <end position="406"/>
    </location>
</feature>
<feature type="transmembrane region" description="Helical" evidence="7">
    <location>
        <begin position="285"/>
        <end position="304"/>
    </location>
</feature>
<feature type="transmembrane region" description="Helical" evidence="7">
    <location>
        <begin position="355"/>
        <end position="376"/>
    </location>
</feature>
<sequence length="423" mass="44170">MAGRSWRPWAVWGTGLLSYVVAVLDRTTFGVSGLDAADRFSTGPSTLSSFVILQLIVYASMQIPAGVLLDRFGPKAMIAAGVAVLSAAQLTLSLTHSLPIAIGAYGVVGLGDAFVFISVIRLLPNWFAPDRVPLLTQLTGICGQFGQLLSAVPFLAILLHQGWTAAYLSAAALGVLAVALTLAVCRDAPPGAPITMQPRTFRAAFGEVKTVWSRPGTKLGFFTHLGTPFSANVFALMWGVPYLTTAQGLSRALAGAFLTLSVATFVVVGLLVGTLSARRPQHRTGLVLAMIALTACTWAVLLALPSPAPHWLLALLIVVISAGQPVSILAFDFARTYNPPAALGTAQGMVNTGGFIATLVIMQAMGIVIAMAGGFSFSAFRVAWTVQYVIWALAAVGVVVNARKARDSGALGEAQARIVAGEP</sequence>
<comment type="caution">
    <text evidence="9">The sequence shown here is derived from an EMBL/GenBank/DDBJ whole genome shotgun (WGS) entry which is preliminary data.</text>
</comment>
<dbReference type="SUPFAM" id="SSF103473">
    <property type="entry name" value="MFS general substrate transporter"/>
    <property type="match status" value="1"/>
</dbReference>
<proteinExistence type="predicted"/>
<protein>
    <submittedName>
        <fullName evidence="9">MFS transporter</fullName>
    </submittedName>
</protein>
<dbReference type="PANTHER" id="PTHR42718">
    <property type="entry name" value="MAJOR FACILITATOR SUPERFAMILY MULTIDRUG TRANSPORTER MFSC"/>
    <property type="match status" value="1"/>
</dbReference>
<feature type="transmembrane region" description="Helical" evidence="7">
    <location>
        <begin position="100"/>
        <end position="123"/>
    </location>
</feature>
<keyword evidence="10" id="KW-1185">Reference proteome</keyword>
<feature type="transmembrane region" description="Helical" evidence="7">
    <location>
        <begin position="165"/>
        <end position="185"/>
    </location>
</feature>
<keyword evidence="5 7" id="KW-1133">Transmembrane helix</keyword>
<reference evidence="9 10" key="1">
    <citation type="submission" date="2016-12" db="EMBL/GenBank/DDBJ databases">
        <title>The new phylogeny of genus Mycobacterium.</title>
        <authorList>
            <person name="Tortoli E."/>
            <person name="Trovato A."/>
            <person name="Cirillo D.M."/>
        </authorList>
    </citation>
    <scope>NUCLEOTIDE SEQUENCE [LARGE SCALE GENOMIC DNA]</scope>
    <source>
        <strain evidence="9 10">DSM 45454</strain>
    </source>
</reference>
<dbReference type="EMBL" id="MVHC01000026">
    <property type="protein sequence ID" value="OQZ94655.1"/>
    <property type="molecule type" value="Genomic_DNA"/>
</dbReference>
<keyword evidence="2" id="KW-0813">Transport</keyword>
<name>A0ABX3RLG4_MYCAL</name>
<evidence type="ECO:0000256" key="4">
    <source>
        <dbReference type="ARBA" id="ARBA00022692"/>
    </source>
</evidence>
<feature type="transmembrane region" description="Helical" evidence="7">
    <location>
        <begin position="382"/>
        <end position="402"/>
    </location>
</feature>
<feature type="transmembrane region" description="Helical" evidence="7">
    <location>
        <begin position="252"/>
        <end position="273"/>
    </location>
</feature>
<keyword evidence="4 7" id="KW-0812">Transmembrane</keyword>
<evidence type="ECO:0000313" key="9">
    <source>
        <dbReference type="EMBL" id="OQZ94655.1"/>
    </source>
</evidence>
<comment type="subcellular location">
    <subcellularLocation>
        <location evidence="1">Cell membrane</location>
        <topology evidence="1">Multi-pass membrane protein</topology>
    </subcellularLocation>
</comment>
<evidence type="ECO:0000256" key="7">
    <source>
        <dbReference type="SAM" id="Phobius"/>
    </source>
</evidence>
<evidence type="ECO:0000313" key="10">
    <source>
        <dbReference type="Proteomes" id="UP000192693"/>
    </source>
</evidence>
<feature type="transmembrane region" description="Helical" evidence="7">
    <location>
        <begin position="219"/>
        <end position="240"/>
    </location>
</feature>
<evidence type="ECO:0000256" key="6">
    <source>
        <dbReference type="ARBA" id="ARBA00023136"/>
    </source>
</evidence>
<evidence type="ECO:0000256" key="2">
    <source>
        <dbReference type="ARBA" id="ARBA00022448"/>
    </source>
</evidence>
<dbReference type="InterPro" id="IPR020846">
    <property type="entry name" value="MFS_dom"/>
</dbReference>
<feature type="transmembrane region" description="Helical" evidence="7">
    <location>
        <begin position="310"/>
        <end position="334"/>
    </location>
</feature>
<keyword evidence="3" id="KW-1003">Cell membrane</keyword>